<feature type="domain" description="Hcy-binding" evidence="8">
    <location>
        <begin position="2"/>
        <end position="310"/>
    </location>
</feature>
<dbReference type="GO" id="GO:0009086">
    <property type="term" value="P:methionine biosynthetic process"/>
    <property type="evidence" value="ECO:0007669"/>
    <property type="project" value="InterPro"/>
</dbReference>
<dbReference type="GO" id="GO:0008898">
    <property type="term" value="F:S-adenosylmethionine-homocysteine S-methyltransferase activity"/>
    <property type="evidence" value="ECO:0007669"/>
    <property type="project" value="TreeGrafter"/>
</dbReference>
<keyword evidence="4 6" id="KW-0862">Zinc</keyword>
<proteinExistence type="predicted"/>
<evidence type="ECO:0000256" key="3">
    <source>
        <dbReference type="ARBA" id="ARBA00022723"/>
    </source>
</evidence>
<evidence type="ECO:0000256" key="4">
    <source>
        <dbReference type="ARBA" id="ARBA00022833"/>
    </source>
</evidence>
<dbReference type="AlphaFoldDB" id="A0A1M7YBB7"/>
<evidence type="ECO:0000256" key="5">
    <source>
        <dbReference type="ARBA" id="ARBA00076752"/>
    </source>
</evidence>
<organism evidence="9 10">
    <name type="scientific">Desulfopila aestuarii DSM 18488</name>
    <dbReference type="NCBI Taxonomy" id="1121416"/>
    <lineage>
        <taxon>Bacteria</taxon>
        <taxon>Pseudomonadati</taxon>
        <taxon>Thermodesulfobacteriota</taxon>
        <taxon>Desulfobulbia</taxon>
        <taxon>Desulfobulbales</taxon>
        <taxon>Desulfocapsaceae</taxon>
        <taxon>Desulfopila</taxon>
    </lineage>
</organism>
<dbReference type="PANTHER" id="PTHR46015">
    <property type="entry name" value="ZGC:172121"/>
    <property type="match status" value="1"/>
</dbReference>
<evidence type="ECO:0000313" key="10">
    <source>
        <dbReference type="Proteomes" id="UP000184603"/>
    </source>
</evidence>
<dbReference type="PANTHER" id="PTHR46015:SF1">
    <property type="entry name" value="HOMOCYSTEINE S-METHYLTRANSFERASE-LIKE ISOFORM 1"/>
    <property type="match status" value="1"/>
</dbReference>
<dbReference type="RefSeq" id="WP_073614629.1">
    <property type="nucleotide sequence ID" value="NZ_FRFE01000016.1"/>
</dbReference>
<name>A0A1M7YBB7_9BACT</name>
<dbReference type="InterPro" id="IPR036589">
    <property type="entry name" value="HCY_dom_sf"/>
</dbReference>
<keyword evidence="2 7" id="KW-0808">Transferase</keyword>
<evidence type="ECO:0000256" key="2">
    <source>
        <dbReference type="ARBA" id="ARBA00022679"/>
    </source>
</evidence>
<feature type="binding site" evidence="7">
    <location>
        <position position="295"/>
    </location>
    <ligand>
        <name>Zn(2+)</name>
        <dbReference type="ChEBI" id="CHEBI:29105"/>
    </ligand>
</feature>
<dbReference type="GO" id="GO:0032259">
    <property type="term" value="P:methylation"/>
    <property type="evidence" value="ECO:0007669"/>
    <property type="project" value="UniProtKB-KW"/>
</dbReference>
<protein>
    <recommendedName>
        <fullName evidence="5">S-methylmethionine:homocysteine methyltransferase</fullName>
    </recommendedName>
</protein>
<dbReference type="PIRSF" id="PIRSF037505">
    <property type="entry name" value="Betaine_HMT"/>
    <property type="match status" value="1"/>
</dbReference>
<evidence type="ECO:0000256" key="7">
    <source>
        <dbReference type="PROSITE-ProRule" id="PRU00333"/>
    </source>
</evidence>
<dbReference type="STRING" id="1121416.SAMN02745220_03153"/>
<dbReference type="PROSITE" id="PS50970">
    <property type="entry name" value="HCY"/>
    <property type="match status" value="1"/>
</dbReference>
<dbReference type="GO" id="GO:0033528">
    <property type="term" value="P:S-methylmethionine cycle"/>
    <property type="evidence" value="ECO:0007669"/>
    <property type="project" value="TreeGrafter"/>
</dbReference>
<dbReference type="InterPro" id="IPR017226">
    <property type="entry name" value="BHMT-like"/>
</dbReference>
<reference evidence="9 10" key="1">
    <citation type="submission" date="2016-12" db="EMBL/GenBank/DDBJ databases">
        <authorList>
            <person name="Song W.-J."/>
            <person name="Kurnit D.M."/>
        </authorList>
    </citation>
    <scope>NUCLEOTIDE SEQUENCE [LARGE SCALE GENOMIC DNA]</scope>
    <source>
        <strain evidence="9 10">DSM 18488</strain>
    </source>
</reference>
<dbReference type="Pfam" id="PF02574">
    <property type="entry name" value="S-methyl_trans"/>
    <property type="match status" value="1"/>
</dbReference>
<dbReference type="InterPro" id="IPR003726">
    <property type="entry name" value="HCY_dom"/>
</dbReference>
<dbReference type="GO" id="GO:0008270">
    <property type="term" value="F:zinc ion binding"/>
    <property type="evidence" value="ECO:0007669"/>
    <property type="project" value="InterPro"/>
</dbReference>
<keyword evidence="3 6" id="KW-0479">Metal-binding</keyword>
<dbReference type="SUPFAM" id="SSF82282">
    <property type="entry name" value="Homocysteine S-methyltransferase"/>
    <property type="match status" value="1"/>
</dbReference>
<evidence type="ECO:0000256" key="1">
    <source>
        <dbReference type="ARBA" id="ARBA00022603"/>
    </source>
</evidence>
<dbReference type="FunFam" id="3.20.20.330:FF:000002">
    <property type="entry name" value="Homocysteine S-methyltransferase"/>
    <property type="match status" value="1"/>
</dbReference>
<feature type="binding site" evidence="7">
    <location>
        <position position="296"/>
    </location>
    <ligand>
        <name>Zn(2+)</name>
        <dbReference type="ChEBI" id="CHEBI:29105"/>
    </ligand>
</feature>
<dbReference type="NCBIfam" id="NF007020">
    <property type="entry name" value="PRK09485.1"/>
    <property type="match status" value="1"/>
</dbReference>
<evidence type="ECO:0000313" key="9">
    <source>
        <dbReference type="EMBL" id="SHO49913.1"/>
    </source>
</evidence>
<dbReference type="OrthoDB" id="9803687at2"/>
<sequence length="317" mass="34612">MNPIQNILTQYPLIILDGAFATELERRGCDLNDALWSAKVLIENPELISAVHTDYLEAGADCIITASYQATYEGFMHRGLSRNQARDLMAASVGLAVKARENFWADPLHRKGRPKPLVAASVGPYGAYLADGSEYRGDYTPNELELANFHRQRLETLIAAGPDILACETIPCLKEAKALVRLVQEHPGSYCWVTFSAKDGLHISNGECIRDCASWLDSHEQVAAVGVNCTAPGYVASLIDEIRLGTDKPIVVYPNSGEQYDGLSKVWSGGDLPCGSYGELARSWFVQGARLIGGCCRTTPADIRAISSWARDFQSTL</sequence>
<evidence type="ECO:0000259" key="8">
    <source>
        <dbReference type="PROSITE" id="PS50970"/>
    </source>
</evidence>
<keyword evidence="1 7" id="KW-0489">Methyltransferase</keyword>
<comment type="cofactor">
    <cofactor evidence="6">
        <name>Zn(2+)</name>
        <dbReference type="ChEBI" id="CHEBI:29105"/>
    </cofactor>
    <text evidence="6">Binds 1 zinc ion per subunit.</text>
</comment>
<dbReference type="Gene3D" id="3.20.20.330">
    <property type="entry name" value="Homocysteine-binding-like domain"/>
    <property type="match status" value="1"/>
</dbReference>
<dbReference type="InterPro" id="IPR051486">
    <property type="entry name" value="Hcy_S-methyltransferase"/>
</dbReference>
<dbReference type="Proteomes" id="UP000184603">
    <property type="component" value="Unassembled WGS sequence"/>
</dbReference>
<keyword evidence="10" id="KW-1185">Reference proteome</keyword>
<gene>
    <name evidence="9" type="ORF">SAMN02745220_03153</name>
</gene>
<evidence type="ECO:0000256" key="6">
    <source>
        <dbReference type="PIRSR" id="PIRSR037505-2"/>
    </source>
</evidence>
<dbReference type="EMBL" id="FRFE01000016">
    <property type="protein sequence ID" value="SHO49913.1"/>
    <property type="molecule type" value="Genomic_DNA"/>
</dbReference>
<accession>A0A1M7YBB7</accession>
<feature type="binding site" evidence="6 7">
    <location>
        <position position="229"/>
    </location>
    <ligand>
        <name>Zn(2+)</name>
        <dbReference type="ChEBI" id="CHEBI:29105"/>
    </ligand>
</feature>